<organism evidence="1 2">
    <name type="scientific">Candidatus Nealsonbacteria bacterium RIFCSPLOWO2_12_FULL_39_31</name>
    <dbReference type="NCBI Taxonomy" id="1801676"/>
    <lineage>
        <taxon>Bacteria</taxon>
        <taxon>Candidatus Nealsoniibacteriota</taxon>
    </lineage>
</organism>
<dbReference type="InterPro" id="IPR035093">
    <property type="entry name" value="RelE/ParE_toxin_dom_sf"/>
</dbReference>
<dbReference type="Proteomes" id="UP000179122">
    <property type="component" value="Unassembled WGS sequence"/>
</dbReference>
<evidence type="ECO:0008006" key="3">
    <source>
        <dbReference type="Google" id="ProtNLM"/>
    </source>
</evidence>
<dbReference type="EMBL" id="MHML01000032">
    <property type="protein sequence ID" value="OGZ26233.1"/>
    <property type="molecule type" value="Genomic_DNA"/>
</dbReference>
<proteinExistence type="predicted"/>
<protein>
    <recommendedName>
        <fullName evidence="3">Addiction module toxin RelE</fullName>
    </recommendedName>
</protein>
<evidence type="ECO:0000313" key="2">
    <source>
        <dbReference type="Proteomes" id="UP000179122"/>
    </source>
</evidence>
<dbReference type="AlphaFoldDB" id="A0A1G2EKD1"/>
<evidence type="ECO:0000313" key="1">
    <source>
        <dbReference type="EMBL" id="OGZ26233.1"/>
    </source>
</evidence>
<dbReference type="Gene3D" id="3.30.2310.20">
    <property type="entry name" value="RelE-like"/>
    <property type="match status" value="1"/>
</dbReference>
<dbReference type="SUPFAM" id="SSF143011">
    <property type="entry name" value="RelE-like"/>
    <property type="match status" value="1"/>
</dbReference>
<accession>A0A1G2EKD1</accession>
<comment type="caution">
    <text evidence="1">The sequence shown here is derived from an EMBL/GenBank/DDBJ whole genome shotgun (WGS) entry which is preliminary data.</text>
</comment>
<reference evidence="1 2" key="1">
    <citation type="journal article" date="2016" name="Nat. Commun.">
        <title>Thousands of microbial genomes shed light on interconnected biogeochemical processes in an aquifer system.</title>
        <authorList>
            <person name="Anantharaman K."/>
            <person name="Brown C.T."/>
            <person name="Hug L.A."/>
            <person name="Sharon I."/>
            <person name="Castelle C.J."/>
            <person name="Probst A.J."/>
            <person name="Thomas B.C."/>
            <person name="Singh A."/>
            <person name="Wilkins M.J."/>
            <person name="Karaoz U."/>
            <person name="Brodie E.L."/>
            <person name="Williams K.H."/>
            <person name="Hubbard S.S."/>
            <person name="Banfield J.F."/>
        </authorList>
    </citation>
    <scope>NUCLEOTIDE SEQUENCE [LARGE SCALE GENOMIC DNA]</scope>
</reference>
<gene>
    <name evidence="1" type="ORF">A3F95_00115</name>
</gene>
<name>A0A1G2EKD1_9BACT</name>
<sequence>MSWRVDFSKDALKFLEQNNIKEDFVIEKIKFALRKFKGDDVNVDIKKLKGEWEGFHRIRSGKLRIITEFQFENYQAYIDKIDWRGNAYK</sequence>